<dbReference type="Proteomes" id="UP000680067">
    <property type="component" value="Unassembled WGS sequence"/>
</dbReference>
<dbReference type="GO" id="GO:0003677">
    <property type="term" value="F:DNA binding"/>
    <property type="evidence" value="ECO:0007669"/>
    <property type="project" value="InterPro"/>
</dbReference>
<dbReference type="AlphaFoldDB" id="A0A941DN35"/>
<dbReference type="SUPFAM" id="SSF47413">
    <property type="entry name" value="lambda repressor-like DNA-binding domains"/>
    <property type="match status" value="1"/>
</dbReference>
<name>A0A941DN35_9BURK</name>
<dbReference type="Pfam" id="PF01381">
    <property type="entry name" value="HTH_3"/>
    <property type="match status" value="1"/>
</dbReference>
<evidence type="ECO:0000313" key="2">
    <source>
        <dbReference type="EMBL" id="MBR7782674.1"/>
    </source>
</evidence>
<organism evidence="2 3">
    <name type="scientific">Undibacterium luofuense</name>
    <dbReference type="NCBI Taxonomy" id="2828733"/>
    <lineage>
        <taxon>Bacteria</taxon>
        <taxon>Pseudomonadati</taxon>
        <taxon>Pseudomonadota</taxon>
        <taxon>Betaproteobacteria</taxon>
        <taxon>Burkholderiales</taxon>
        <taxon>Oxalobacteraceae</taxon>
        <taxon>Undibacterium</taxon>
    </lineage>
</organism>
<dbReference type="EMBL" id="JAGSPN010000007">
    <property type="protein sequence ID" value="MBR7782674.1"/>
    <property type="molecule type" value="Genomic_DNA"/>
</dbReference>
<evidence type="ECO:0000259" key="1">
    <source>
        <dbReference type="PROSITE" id="PS50943"/>
    </source>
</evidence>
<dbReference type="SMART" id="SM00530">
    <property type="entry name" value="HTH_XRE"/>
    <property type="match status" value="1"/>
</dbReference>
<proteinExistence type="predicted"/>
<dbReference type="RefSeq" id="WP_212687980.1">
    <property type="nucleotide sequence ID" value="NZ_JAGSPN010000007.1"/>
</dbReference>
<feature type="domain" description="HTH cro/C1-type" evidence="1">
    <location>
        <begin position="8"/>
        <end position="61"/>
    </location>
</feature>
<sequence>MTDFNTRLREVRKSRGLNQAEFAELGGVKKDAQMNYENGSRKPDSDYLQAIANAGIDVQYLLTGQTSTQDLSKDENDLLAGYRSLDLRGKAGVQALIGGMNSVSTPQKNVFHGNVGQVVQNDVTAPQTFNFGGKKS</sequence>
<protein>
    <submittedName>
        <fullName evidence="2">Helix-turn-helix domain-containing protein</fullName>
    </submittedName>
</protein>
<reference evidence="2" key="1">
    <citation type="submission" date="2021-04" db="EMBL/GenBank/DDBJ databases">
        <title>novel species isolated from subtropical streams in China.</title>
        <authorList>
            <person name="Lu H."/>
        </authorList>
    </citation>
    <scope>NUCLEOTIDE SEQUENCE</scope>
    <source>
        <strain evidence="2">LFS511W</strain>
    </source>
</reference>
<accession>A0A941DN35</accession>
<evidence type="ECO:0000313" key="3">
    <source>
        <dbReference type="Proteomes" id="UP000680067"/>
    </source>
</evidence>
<dbReference type="CDD" id="cd00093">
    <property type="entry name" value="HTH_XRE"/>
    <property type="match status" value="1"/>
</dbReference>
<comment type="caution">
    <text evidence="2">The sequence shown here is derived from an EMBL/GenBank/DDBJ whole genome shotgun (WGS) entry which is preliminary data.</text>
</comment>
<dbReference type="InterPro" id="IPR001387">
    <property type="entry name" value="Cro/C1-type_HTH"/>
</dbReference>
<gene>
    <name evidence="2" type="ORF">KDM89_11010</name>
</gene>
<keyword evidence="3" id="KW-1185">Reference proteome</keyword>
<dbReference type="InterPro" id="IPR010982">
    <property type="entry name" value="Lambda_DNA-bd_dom_sf"/>
</dbReference>
<dbReference type="PROSITE" id="PS50943">
    <property type="entry name" value="HTH_CROC1"/>
    <property type="match status" value="1"/>
</dbReference>
<dbReference type="Gene3D" id="1.10.260.40">
    <property type="entry name" value="lambda repressor-like DNA-binding domains"/>
    <property type="match status" value="1"/>
</dbReference>